<sequence>MPSLSHADALSLGEDIPYFYYEDESGSLSLEQFLNVPSHRLTESEKILSKGYTESTFWVKTFINEERFIGHKYWFEILPIFLDKVDFFYKPGGSSDWKKRSAGDLNSQADWDLDYRSAVFMLPESSTGYDVIIKVSTTSSMLLNVKLWEGDDFLSHALKDNAFWNFFFGLFFLTGMFSFILAVVFNKREFWAAFFVCSVYVAVFCVQGYYDWFFGKDENNVQHYLVSFFSITSFSVALWVCSEMLGLYDRFLVMYKAIMVIFFVMLFQTVFVFFDMFLFSIRIVYVLFVIGVFLILMSFLYCLSRYRFSFFYLLIGCGAVILLSVSLVRLFTLNGWITYTEKGSVLWQALISVNVVLVIVTTSFKIYREKINNIERQSLAKELNFERDVRFQQRMFINMLSHEFRTSLAVISGALTNLKSMSNGENEFISKRYNRIERANERLIQLTDNCLADDRISSNEQIMNFSKVNLVEIVGQVKKVVDVSERHKINFYLNGMPINFEDFPELYLKADSAMLQIAISNILGNALKYMDEGDINFEVIISQKCFTIRIEDHGPGIGSDHVYTIFDRYKRAVDAEGGRQKNGFGLGLYIAKRILLAHGGDIELIKNSNKGCCFELIIPNGFTGV</sequence>
<dbReference type="InterPro" id="IPR003661">
    <property type="entry name" value="HisK_dim/P_dom"/>
</dbReference>
<evidence type="ECO:0000256" key="4">
    <source>
        <dbReference type="ARBA" id="ARBA00022679"/>
    </source>
</evidence>
<dbReference type="EMBL" id="CP061081">
    <property type="protein sequence ID" value="QNT04698.1"/>
    <property type="molecule type" value="Genomic_DNA"/>
</dbReference>
<dbReference type="InterPro" id="IPR036890">
    <property type="entry name" value="HATPase_C_sf"/>
</dbReference>
<organism evidence="9 10">
    <name type="scientific">Marinomonas arctica</name>
    <dbReference type="NCBI Taxonomy" id="383750"/>
    <lineage>
        <taxon>Bacteria</taxon>
        <taxon>Pseudomonadati</taxon>
        <taxon>Pseudomonadota</taxon>
        <taxon>Gammaproteobacteria</taxon>
        <taxon>Oceanospirillales</taxon>
        <taxon>Oceanospirillaceae</taxon>
        <taxon>Marinomonas</taxon>
    </lineage>
</organism>
<dbReference type="Pfam" id="PF07696">
    <property type="entry name" value="7TMR-DISMED2"/>
    <property type="match status" value="1"/>
</dbReference>
<evidence type="ECO:0000313" key="9">
    <source>
        <dbReference type="EMBL" id="QNT04698.1"/>
    </source>
</evidence>
<dbReference type="Gene3D" id="1.10.287.130">
    <property type="match status" value="1"/>
</dbReference>
<dbReference type="Proteomes" id="UP000516370">
    <property type="component" value="Chromosome"/>
</dbReference>
<keyword evidence="7" id="KW-0812">Transmembrane</keyword>
<reference evidence="9 10" key="1">
    <citation type="submission" date="2020-09" db="EMBL/GenBank/DDBJ databases">
        <title>Complete genome sequence of an Arctic sea ice bacterium Marinomonas arctica BSI20414.</title>
        <authorList>
            <person name="Liao L."/>
            <person name="Chen B."/>
        </authorList>
    </citation>
    <scope>NUCLEOTIDE SEQUENCE [LARGE SCALE GENOMIC DNA]</scope>
    <source>
        <strain evidence="9 10">BSI20414</strain>
    </source>
</reference>
<dbReference type="CDD" id="cd00082">
    <property type="entry name" value="HisKA"/>
    <property type="match status" value="1"/>
</dbReference>
<dbReference type="InterPro" id="IPR003594">
    <property type="entry name" value="HATPase_dom"/>
</dbReference>
<evidence type="ECO:0000256" key="7">
    <source>
        <dbReference type="SAM" id="Phobius"/>
    </source>
</evidence>
<dbReference type="RefSeq" id="WP_162623571.1">
    <property type="nucleotide sequence ID" value="NZ_BMLJ01000032.1"/>
</dbReference>
<dbReference type="InterPro" id="IPR036097">
    <property type="entry name" value="HisK_dim/P_sf"/>
</dbReference>
<evidence type="ECO:0000259" key="8">
    <source>
        <dbReference type="PROSITE" id="PS50109"/>
    </source>
</evidence>
<dbReference type="CDD" id="cd00075">
    <property type="entry name" value="HATPase"/>
    <property type="match status" value="1"/>
</dbReference>
<name>A0A7H1J2I2_9GAMM</name>
<protein>
    <recommendedName>
        <fullName evidence="2">histidine kinase</fullName>
        <ecNumber evidence="2">2.7.13.3</ecNumber>
    </recommendedName>
</protein>
<keyword evidence="4" id="KW-0808">Transferase</keyword>
<dbReference type="GO" id="GO:0004721">
    <property type="term" value="F:phosphoprotein phosphatase activity"/>
    <property type="evidence" value="ECO:0007669"/>
    <property type="project" value="TreeGrafter"/>
</dbReference>
<feature type="transmembrane region" description="Helical" evidence="7">
    <location>
        <begin position="190"/>
        <end position="210"/>
    </location>
</feature>
<feature type="transmembrane region" description="Helical" evidence="7">
    <location>
        <begin position="162"/>
        <end position="183"/>
    </location>
</feature>
<evidence type="ECO:0000256" key="2">
    <source>
        <dbReference type="ARBA" id="ARBA00012438"/>
    </source>
</evidence>
<dbReference type="GO" id="GO:0016036">
    <property type="term" value="P:cellular response to phosphate starvation"/>
    <property type="evidence" value="ECO:0007669"/>
    <property type="project" value="TreeGrafter"/>
</dbReference>
<dbReference type="GO" id="GO:0005886">
    <property type="term" value="C:plasma membrane"/>
    <property type="evidence" value="ECO:0007669"/>
    <property type="project" value="TreeGrafter"/>
</dbReference>
<dbReference type="Gene3D" id="3.30.565.10">
    <property type="entry name" value="Histidine kinase-like ATPase, C-terminal domain"/>
    <property type="match status" value="1"/>
</dbReference>
<dbReference type="Gene3D" id="2.60.40.2380">
    <property type="match status" value="1"/>
</dbReference>
<dbReference type="PROSITE" id="PS50109">
    <property type="entry name" value="HIS_KIN"/>
    <property type="match status" value="1"/>
</dbReference>
<dbReference type="EC" id="2.7.13.3" evidence="2"/>
<keyword evidence="7" id="KW-0472">Membrane</keyword>
<evidence type="ECO:0000256" key="5">
    <source>
        <dbReference type="ARBA" id="ARBA00022777"/>
    </source>
</evidence>
<dbReference type="SUPFAM" id="SSF47384">
    <property type="entry name" value="Homodimeric domain of signal transducing histidine kinase"/>
    <property type="match status" value="1"/>
</dbReference>
<dbReference type="InterPro" id="IPR011622">
    <property type="entry name" value="7TMR_DISM_rcpt_extracell_dom2"/>
</dbReference>
<dbReference type="PANTHER" id="PTHR45453:SF1">
    <property type="entry name" value="PHOSPHATE REGULON SENSOR PROTEIN PHOR"/>
    <property type="match status" value="1"/>
</dbReference>
<feature type="transmembrane region" description="Helical" evidence="7">
    <location>
        <begin position="310"/>
        <end position="333"/>
    </location>
</feature>
<dbReference type="PANTHER" id="PTHR45453">
    <property type="entry name" value="PHOSPHATE REGULON SENSOR PROTEIN PHOR"/>
    <property type="match status" value="1"/>
</dbReference>
<gene>
    <name evidence="9" type="ORF">IBG28_13370</name>
</gene>
<dbReference type="PRINTS" id="PR00344">
    <property type="entry name" value="BCTRLSENSOR"/>
</dbReference>
<evidence type="ECO:0000256" key="6">
    <source>
        <dbReference type="ARBA" id="ARBA00023012"/>
    </source>
</evidence>
<dbReference type="Pfam" id="PF00512">
    <property type="entry name" value="HisKA"/>
    <property type="match status" value="1"/>
</dbReference>
<evidence type="ECO:0000256" key="1">
    <source>
        <dbReference type="ARBA" id="ARBA00000085"/>
    </source>
</evidence>
<feature type="domain" description="Histidine kinase" evidence="8">
    <location>
        <begin position="399"/>
        <end position="622"/>
    </location>
</feature>
<dbReference type="InterPro" id="IPR050351">
    <property type="entry name" value="BphY/WalK/GraS-like"/>
</dbReference>
<feature type="transmembrane region" description="Helical" evidence="7">
    <location>
        <begin position="222"/>
        <end position="241"/>
    </location>
</feature>
<dbReference type="GO" id="GO:0000155">
    <property type="term" value="F:phosphorelay sensor kinase activity"/>
    <property type="evidence" value="ECO:0007669"/>
    <property type="project" value="InterPro"/>
</dbReference>
<feature type="transmembrane region" description="Helical" evidence="7">
    <location>
        <begin position="345"/>
        <end position="367"/>
    </location>
</feature>
<dbReference type="KEGG" id="mard:IBG28_13370"/>
<feature type="transmembrane region" description="Helical" evidence="7">
    <location>
        <begin position="253"/>
        <end position="277"/>
    </location>
</feature>
<evidence type="ECO:0000313" key="10">
    <source>
        <dbReference type="Proteomes" id="UP000516370"/>
    </source>
</evidence>
<dbReference type="InterPro" id="IPR005467">
    <property type="entry name" value="His_kinase_dom"/>
</dbReference>
<evidence type="ECO:0000256" key="3">
    <source>
        <dbReference type="ARBA" id="ARBA00022553"/>
    </source>
</evidence>
<dbReference type="SMART" id="SM00388">
    <property type="entry name" value="HisKA"/>
    <property type="match status" value="1"/>
</dbReference>
<keyword evidence="3" id="KW-0597">Phosphoprotein</keyword>
<keyword evidence="10" id="KW-1185">Reference proteome</keyword>
<proteinExistence type="predicted"/>
<dbReference type="AlphaFoldDB" id="A0A7H1J2I2"/>
<keyword evidence="7" id="KW-1133">Transmembrane helix</keyword>
<keyword evidence="6" id="KW-0902">Two-component regulatory system</keyword>
<dbReference type="SUPFAM" id="SSF55874">
    <property type="entry name" value="ATPase domain of HSP90 chaperone/DNA topoisomerase II/histidine kinase"/>
    <property type="match status" value="1"/>
</dbReference>
<comment type="catalytic activity">
    <reaction evidence="1">
        <text>ATP + protein L-histidine = ADP + protein N-phospho-L-histidine.</text>
        <dbReference type="EC" id="2.7.13.3"/>
    </reaction>
</comment>
<dbReference type="InterPro" id="IPR004358">
    <property type="entry name" value="Sig_transdc_His_kin-like_C"/>
</dbReference>
<accession>A0A7H1J2I2</accession>
<feature type="transmembrane region" description="Helical" evidence="7">
    <location>
        <begin position="283"/>
        <end position="303"/>
    </location>
</feature>
<keyword evidence="5" id="KW-0418">Kinase</keyword>
<dbReference type="SMART" id="SM00387">
    <property type="entry name" value="HATPase_c"/>
    <property type="match status" value="1"/>
</dbReference>
<dbReference type="Pfam" id="PF02518">
    <property type="entry name" value="HATPase_c"/>
    <property type="match status" value="1"/>
</dbReference>